<dbReference type="Proteomes" id="UP000886833">
    <property type="component" value="Unassembled WGS sequence"/>
</dbReference>
<dbReference type="EMBL" id="DVKQ01000065">
    <property type="protein sequence ID" value="HIT37863.1"/>
    <property type="molecule type" value="Genomic_DNA"/>
</dbReference>
<accession>A0A9D1GBH2</accession>
<gene>
    <name evidence="1" type="ORF">IAB59_05260</name>
</gene>
<dbReference type="Gene3D" id="1.10.3290.10">
    <property type="entry name" value="Fido-like domain"/>
    <property type="match status" value="1"/>
</dbReference>
<proteinExistence type="predicted"/>
<dbReference type="AlphaFoldDB" id="A0A9D1GBH2"/>
<reference evidence="1" key="1">
    <citation type="submission" date="2020-10" db="EMBL/GenBank/DDBJ databases">
        <authorList>
            <person name="Gilroy R."/>
        </authorList>
    </citation>
    <scope>NUCLEOTIDE SEQUENCE</scope>
    <source>
        <strain evidence="1">CHK195-26880</strain>
    </source>
</reference>
<sequence>MNNVNTGNVSVDDMLKLKGLKDAWEYVINHVNEELTIDFIKKIHFEVCKCESIYPLGDFRDKDVGITVTVWRPKLPSECDYDKELKDVLSNKKN</sequence>
<organism evidence="1 2">
    <name type="scientific">Candidatus Onthousia faecipullorum</name>
    <dbReference type="NCBI Taxonomy" id="2840887"/>
    <lineage>
        <taxon>Bacteria</taxon>
        <taxon>Bacillati</taxon>
        <taxon>Bacillota</taxon>
        <taxon>Bacilli</taxon>
        <taxon>Candidatus Onthousia</taxon>
    </lineage>
</organism>
<name>A0A9D1GBH2_9FIRM</name>
<evidence type="ECO:0000313" key="2">
    <source>
        <dbReference type="Proteomes" id="UP000886833"/>
    </source>
</evidence>
<reference evidence="1" key="2">
    <citation type="journal article" date="2021" name="PeerJ">
        <title>Extensive microbial diversity within the chicken gut microbiome revealed by metagenomics and culture.</title>
        <authorList>
            <person name="Gilroy R."/>
            <person name="Ravi A."/>
            <person name="Getino M."/>
            <person name="Pursley I."/>
            <person name="Horton D.L."/>
            <person name="Alikhan N.F."/>
            <person name="Baker D."/>
            <person name="Gharbi K."/>
            <person name="Hall N."/>
            <person name="Watson M."/>
            <person name="Adriaenssens E.M."/>
            <person name="Foster-Nyarko E."/>
            <person name="Jarju S."/>
            <person name="Secka A."/>
            <person name="Antonio M."/>
            <person name="Oren A."/>
            <person name="Chaudhuri R.R."/>
            <person name="La Ragione R."/>
            <person name="Hildebrand F."/>
            <person name="Pallen M.J."/>
        </authorList>
    </citation>
    <scope>NUCLEOTIDE SEQUENCE</scope>
    <source>
        <strain evidence="1">CHK195-26880</strain>
    </source>
</reference>
<protein>
    <submittedName>
        <fullName evidence="1">Uncharacterized protein</fullName>
    </submittedName>
</protein>
<comment type="caution">
    <text evidence="1">The sequence shown here is derived from an EMBL/GenBank/DDBJ whole genome shotgun (WGS) entry which is preliminary data.</text>
</comment>
<evidence type="ECO:0000313" key="1">
    <source>
        <dbReference type="EMBL" id="HIT37863.1"/>
    </source>
</evidence>
<dbReference type="InterPro" id="IPR036597">
    <property type="entry name" value="Fido-like_dom_sf"/>
</dbReference>